<dbReference type="SUPFAM" id="SSF47413">
    <property type="entry name" value="lambda repressor-like DNA-binding domains"/>
    <property type="match status" value="1"/>
</dbReference>
<name>A0AB39QIH0_9ACTN</name>
<evidence type="ECO:0000256" key="1">
    <source>
        <dbReference type="SAM" id="MobiDB-lite"/>
    </source>
</evidence>
<evidence type="ECO:0000259" key="3">
    <source>
        <dbReference type="PROSITE" id="PS50943"/>
    </source>
</evidence>
<dbReference type="Pfam" id="PF01381">
    <property type="entry name" value="HTH_3"/>
    <property type="match status" value="1"/>
</dbReference>
<reference evidence="4" key="1">
    <citation type="submission" date="2024-07" db="EMBL/GenBank/DDBJ databases">
        <authorList>
            <person name="Yu S.T."/>
        </authorList>
    </citation>
    <scope>NUCLEOTIDE SEQUENCE</scope>
    <source>
        <strain evidence="4">R39</strain>
    </source>
</reference>
<feature type="transmembrane region" description="Helical" evidence="2">
    <location>
        <begin position="72"/>
        <end position="93"/>
    </location>
</feature>
<keyword evidence="2" id="KW-1133">Transmembrane helix</keyword>
<dbReference type="CDD" id="cd00093">
    <property type="entry name" value="HTH_XRE"/>
    <property type="match status" value="1"/>
</dbReference>
<feature type="region of interest" description="Disordered" evidence="1">
    <location>
        <begin position="165"/>
        <end position="187"/>
    </location>
</feature>
<dbReference type="EMBL" id="CP163441">
    <property type="protein sequence ID" value="XDQ43272.1"/>
    <property type="molecule type" value="Genomic_DNA"/>
</dbReference>
<dbReference type="RefSeq" id="WP_369222438.1">
    <property type="nucleotide sequence ID" value="NZ_CP163441.1"/>
</dbReference>
<organism evidence="4">
    <name type="scientific">Streptomyces sp. R39</name>
    <dbReference type="NCBI Taxonomy" id="3238631"/>
    <lineage>
        <taxon>Bacteria</taxon>
        <taxon>Bacillati</taxon>
        <taxon>Actinomycetota</taxon>
        <taxon>Actinomycetes</taxon>
        <taxon>Kitasatosporales</taxon>
        <taxon>Streptomycetaceae</taxon>
        <taxon>Streptomyces</taxon>
    </lineage>
</organism>
<keyword evidence="2" id="KW-0472">Membrane</keyword>
<gene>
    <name evidence="4" type="ORF">AB5J52_13970</name>
</gene>
<dbReference type="GO" id="GO:0003677">
    <property type="term" value="F:DNA binding"/>
    <property type="evidence" value="ECO:0007669"/>
    <property type="project" value="InterPro"/>
</dbReference>
<dbReference type="InterPro" id="IPR010982">
    <property type="entry name" value="Lambda_DNA-bd_dom_sf"/>
</dbReference>
<keyword evidence="2" id="KW-0812">Transmembrane</keyword>
<accession>A0AB39QIH0</accession>
<dbReference type="InterPro" id="IPR001387">
    <property type="entry name" value="Cro/C1-type_HTH"/>
</dbReference>
<proteinExistence type="predicted"/>
<dbReference type="AlphaFoldDB" id="A0AB39QIH0"/>
<dbReference type="Gene3D" id="1.10.260.40">
    <property type="entry name" value="lambda repressor-like DNA-binding domains"/>
    <property type="match status" value="1"/>
</dbReference>
<protein>
    <submittedName>
        <fullName evidence="4">Helix-turn-helix domain-containing protein</fullName>
    </submittedName>
</protein>
<dbReference type="SMART" id="SM00530">
    <property type="entry name" value="HTH_XRE"/>
    <property type="match status" value="1"/>
</dbReference>
<feature type="compositionally biased region" description="Basic and acidic residues" evidence="1">
    <location>
        <begin position="166"/>
        <end position="187"/>
    </location>
</feature>
<evidence type="ECO:0000313" key="4">
    <source>
        <dbReference type="EMBL" id="XDQ43272.1"/>
    </source>
</evidence>
<feature type="domain" description="HTH cro/C1-type" evidence="3">
    <location>
        <begin position="19"/>
        <end position="86"/>
    </location>
</feature>
<evidence type="ECO:0000256" key="2">
    <source>
        <dbReference type="SAM" id="Phobius"/>
    </source>
</evidence>
<sequence>MTTGRIELGASGRAVAANVKRLRKARGWSLRALSEELSAVGRGLSQDAINKIENGAEEGTTKQIRRVDADDLIALAVVFGVAPAALLVPLTYLPTESVGVTGAGEVPALTAWLWATSEIQRLVYDTDRRRQTQDRESTLYGLPEWLTPGKPLPAEVAREIGLADDETLRPDWDDEGRPVLRKERDDG</sequence>
<dbReference type="PROSITE" id="PS50943">
    <property type="entry name" value="HTH_CROC1"/>
    <property type="match status" value="1"/>
</dbReference>